<comment type="caution">
    <text evidence="19">The sequence shown here is derived from an EMBL/GenBank/DDBJ whole genome shotgun (WGS) entry which is preliminary data.</text>
</comment>
<keyword evidence="11" id="KW-0406">Ion transport</keyword>
<dbReference type="SMART" id="SM00100">
    <property type="entry name" value="cNMP"/>
    <property type="match status" value="4"/>
</dbReference>
<dbReference type="GO" id="GO:0005975">
    <property type="term" value="P:carbohydrate metabolic process"/>
    <property type="evidence" value="ECO:0007669"/>
    <property type="project" value="InterPro"/>
</dbReference>
<keyword evidence="9" id="KW-0256">Endoplasmic reticulum</keyword>
<dbReference type="Pfam" id="PF01055">
    <property type="entry name" value="Glyco_hydro_31_2nd"/>
    <property type="match status" value="1"/>
</dbReference>
<keyword evidence="8" id="KW-0378">Hydrolase</keyword>
<dbReference type="InterPro" id="IPR000322">
    <property type="entry name" value="Glyco_hydro_31_TIM"/>
</dbReference>
<dbReference type="GO" id="GO:0005216">
    <property type="term" value="F:monoatomic ion channel activity"/>
    <property type="evidence" value="ECO:0007669"/>
    <property type="project" value="InterPro"/>
</dbReference>
<evidence type="ECO:0000256" key="13">
    <source>
        <dbReference type="ARBA" id="ARBA00023180"/>
    </source>
</evidence>
<dbReference type="PROSITE" id="PS50042">
    <property type="entry name" value="CNMP_BINDING_3"/>
    <property type="match status" value="5"/>
</dbReference>
<dbReference type="CDD" id="cd14752">
    <property type="entry name" value="GH31_N"/>
    <property type="match status" value="1"/>
</dbReference>
<dbReference type="SUPFAM" id="SSF74650">
    <property type="entry name" value="Galactose mutarotase-like"/>
    <property type="match status" value="1"/>
</dbReference>
<dbReference type="GO" id="GO:0006491">
    <property type="term" value="P:N-glycan processing"/>
    <property type="evidence" value="ECO:0007669"/>
    <property type="project" value="TreeGrafter"/>
</dbReference>
<reference evidence="19" key="1">
    <citation type="submission" date="2021-12" db="EMBL/GenBank/DDBJ databases">
        <title>Prjna785345.</title>
        <authorList>
            <person name="Rujirawat T."/>
            <person name="Krajaejun T."/>
        </authorList>
    </citation>
    <scope>NUCLEOTIDE SEQUENCE</scope>
    <source>
        <strain evidence="19">Pi057C3</strain>
    </source>
</reference>
<evidence type="ECO:0000256" key="10">
    <source>
        <dbReference type="ARBA" id="ARBA00022989"/>
    </source>
</evidence>
<dbReference type="GO" id="GO:0016020">
    <property type="term" value="C:membrane"/>
    <property type="evidence" value="ECO:0007669"/>
    <property type="project" value="UniProtKB-SubCell"/>
</dbReference>
<feature type="transmembrane region" description="Helical" evidence="17">
    <location>
        <begin position="72"/>
        <end position="90"/>
    </location>
</feature>
<evidence type="ECO:0000256" key="12">
    <source>
        <dbReference type="ARBA" id="ARBA00023136"/>
    </source>
</evidence>
<evidence type="ECO:0000256" key="17">
    <source>
        <dbReference type="SAM" id="Phobius"/>
    </source>
</evidence>
<feature type="region of interest" description="Disordered" evidence="16">
    <location>
        <begin position="1612"/>
        <end position="1656"/>
    </location>
</feature>
<evidence type="ECO:0000256" key="2">
    <source>
        <dbReference type="ARBA" id="ARBA00004240"/>
    </source>
</evidence>
<dbReference type="InterPro" id="IPR018488">
    <property type="entry name" value="cNMP-bd_CS"/>
</dbReference>
<organism evidence="19 20">
    <name type="scientific">Pythium insidiosum</name>
    <name type="common">Pythiosis disease agent</name>
    <dbReference type="NCBI Taxonomy" id="114742"/>
    <lineage>
        <taxon>Eukaryota</taxon>
        <taxon>Sar</taxon>
        <taxon>Stramenopiles</taxon>
        <taxon>Oomycota</taxon>
        <taxon>Peronosporomycetes</taxon>
        <taxon>Pythiales</taxon>
        <taxon>Pythiaceae</taxon>
        <taxon>Pythium</taxon>
    </lineage>
</organism>
<feature type="domain" description="Cyclic nucleotide-binding" evidence="18">
    <location>
        <begin position="2219"/>
        <end position="2273"/>
    </location>
</feature>
<dbReference type="SUPFAM" id="SSF51445">
    <property type="entry name" value="(Trans)glycosidases"/>
    <property type="match status" value="1"/>
</dbReference>
<dbReference type="InterPro" id="IPR017853">
    <property type="entry name" value="GH"/>
</dbReference>
<feature type="region of interest" description="Disordered" evidence="16">
    <location>
        <begin position="2118"/>
        <end position="2144"/>
    </location>
</feature>
<dbReference type="FunFam" id="3.20.20.80:FF:000039">
    <property type="entry name" value="Glucosidase, alpha neutral C"/>
    <property type="match status" value="1"/>
</dbReference>
<dbReference type="SUPFAM" id="SSF81324">
    <property type="entry name" value="Voltage-gated potassium channels"/>
    <property type="match status" value="3"/>
</dbReference>
<dbReference type="PANTHER" id="PTHR22762:SF54">
    <property type="entry name" value="BCDNA.GH04962"/>
    <property type="match status" value="1"/>
</dbReference>
<evidence type="ECO:0000256" key="11">
    <source>
        <dbReference type="ARBA" id="ARBA00023065"/>
    </source>
</evidence>
<feature type="compositionally biased region" description="Low complexity" evidence="16">
    <location>
        <begin position="1395"/>
        <end position="1406"/>
    </location>
</feature>
<evidence type="ECO:0000256" key="1">
    <source>
        <dbReference type="ARBA" id="ARBA00004141"/>
    </source>
</evidence>
<dbReference type="Gene3D" id="1.10.287.630">
    <property type="entry name" value="Helix hairpin bin"/>
    <property type="match status" value="2"/>
</dbReference>
<keyword evidence="14" id="KW-0326">Glycosidase</keyword>
<dbReference type="PROSITE" id="PS00888">
    <property type="entry name" value="CNMP_BINDING_1"/>
    <property type="match status" value="1"/>
</dbReference>
<feature type="transmembrane region" description="Helical" evidence="17">
    <location>
        <begin position="367"/>
        <end position="388"/>
    </location>
</feature>
<dbReference type="SUPFAM" id="SSF51206">
    <property type="entry name" value="cAMP-binding domain-like"/>
    <property type="match status" value="4"/>
</dbReference>
<feature type="transmembrane region" description="Helical" evidence="17">
    <location>
        <begin position="877"/>
        <end position="900"/>
    </location>
</feature>
<gene>
    <name evidence="19" type="ORF">P43SY_003584</name>
</gene>
<dbReference type="CDD" id="cd00038">
    <property type="entry name" value="CAP_ED"/>
    <property type="match status" value="4"/>
</dbReference>
<keyword evidence="13" id="KW-0325">Glycoprotein</keyword>
<feature type="transmembrane region" description="Helical" evidence="17">
    <location>
        <begin position="1798"/>
        <end position="1822"/>
    </location>
</feature>
<keyword evidence="6 17" id="KW-0812">Transmembrane</keyword>
<sequence length="3245" mass="368217">MHPAKAKRTSGAVAFLLVMLLLPWELVGLVVNFNLLHVAGAIRFPGACARLPSLFSQLVLTRYRHRRIVQMLSFSASAVIVYLFVFSALREIPVTTLGQGDLVPATTMETLYRVVIQFISGLWATAIITAYSFYFSRKEAHMTTNISTRLDQASKFIASHKLSGSLTTAVRSYFQYMQRTRNGVEEDVILAGLPHHYRSLCTNYVKYQCFQRVAFFKNRDGAFLRSILSYLEKDYFSPNQSVLRINDAEEMIIIAAGEVRVVDDKQIIRGRLTPGNAYGERALFAPYKSQHDLISETYCEVWLLPRRHFKTALRKHMSRFKYASILTANLIQCALLILLLFEVPYNIAFQRGFGVLNSDHVANRGVIPIPFQLAGFVAMALVECFFYADCSGLITETSMIFRHYLENDNYLLDILVNVPVVLLWDVLSKDKIDDHIIDWLRFVRIGRLLRLRNLHVLLRSIMVERGVAPIMRQLVYIIIFCTASTHIAACVFYLIADKDEFRGGLPIGGVAPRSIAMFDCLEDASVFGNCTWYMYDRSAFNIDAPFLRAVQWSIVLLSTVGYGEIMSYSTAECIVGAFWIYVGANLNYYTGSILSSVVSQLGISEFMRQERVEEINVALMSVSNVTEPTKVMIRAYYDTKWKLTGTVVNDQELLAHLPRTIRRQIRMSLFCEELVHCYLFQSQLSTSEFIKEVAQIVRSEILLENITVIKEGHLATEFFFLESGEVELLLPPLKALYTMQAAAKAIEDAAGGAMVPILVLQKHDCFGEESLARGQSRTYKFNVRVVSSAHVGILRRKEFLALSSRFPEEFRRIFALLQTKTAADEELVKTLRVNFMIKDKIARCLGIPLSLYVDRTKRRMDKWWRHALDPEDLFVRWWHRLVATILVYNFYVITFRVAFFPTPLATTMKRLTQIDYITDFILYVDIVLKARWLGFMERGQKFLDPVVIRKRYMAGYFRQDCWSMLPTFYRGDFEIMTLCRLPRLLRSPQLLRLLDEIQNQIQERFLKRNTKLARVFDLFKFVLLFFSTAHYIASLYYLLGRLQLKFGIAEASWINTDIVLVQYPDRQSVHYVRAMYWALSTFTVDCFGDILARNFLETLFSGLTCILGWVFVGQIIGRISMLMITLDKDATERQLCVAAFDQFATQRKLPRRLWYRAMESVEYKSECDIELRVGHIFWDLPTALHIQLFFEMYGPLIKAQPEFQDLAKPHLEAIAKSMYVEVYLHGDIIFEMGSVGTTLFLLKSGSAELFSPNSQVVVAAIEVAQLFGESAFFLRGSKRFASARAVRSCQVLQLDRTTWDAIWPEETRLEIEARVLPIVKAKYENASKAFLNISRNFYLRNERARPQRSLTERLLFVLRRTATPRRQSLLDMAVKPPEPQITSAATASIGNMGGSSRSVSSAAHSAQEIGPSAHQADARVDSRHASGILKVDANYQRVAPHPNSEQAPVPQLNGARRKSSVLLDGFMRRESARGSSNQVSRTPSPTSDRAPKGRGGRKRSRRSSRQKRNSLPKLSAASEYRWKRHEKKLAALRMVGVGMAQIARDLQFPEVDASRPRRGSVSALPSVLDPLDKRRYDLKFATVQRRYSIQVAPSILRAEFLEFDSFEVCAARQSSTNNGNPEDKESSEDDEFDDDESEEESEVEKPAGGSESRESSNSIVRVLCGLLFTTGRRHMSRVAPSKGEKDAGNQIWAVRPVAAEMFLEDSRFRYKWDLVMLAVTLYYLVVTPFRLGFLFPYLDEPMYAHAVLSVFVLEFLFTDVVCAIDFLLRRSFFTFLDRGEPVADSAMIRDHYWRDGSYLVDLVSLVPFELVGVIVLSTPWMADASGDDQVVWRVISVCRVNRFLRGVHFSTLSDRVQRFLLYDLKVPVLTPGLCYLARLSLTFVLGTHCISCIFYGVSYFAYDPQRPSWLTTPGMLCFSGCNDISDVAQTPMMFKYLRTFHFSIGAVTTVCYGDIIPVNALETSTTILIIVLSLSLLSMMSGMFFKYFEMEFGKRADYEEKVSQVGHYMVFHQFPARLWKQMQIYFAMSWQESKGMKEEEMLRGLTTVVRNDVVLHVHANLLRHVKLFHSCEDRFARALVALLRHELFVRNDVIIQRGDHGRSLYIIEAGLVSIRRSHNKQDDEAGPNPNPNADQLGKESATTAATAASRLRSGKWLLNEIKTAAAMATKTGDRKSNMFASTRRGSIAVAAASTGSAVTSIKVQSKQAPEIRFVKGPYDFFGERSLLFGTPRTATCIALCLCSVYELTLDKYEALLQDFPEYRAKNVQDWVMTRPSGSLIPIEATIGLVPLMLMFNIVRASLVTLATLWVLASVAHAVDRSKFRTCDQTYFCRKYRFDSPHAYQVDPSTSPNPVVRLHVAEKWKDENDPRKRWENPDVLLPAALQARAVKEIQVAESGLPGLAADETRLFTTSSTKDGIVVALHLVPFGVDVYLNKELVMSTNQDRQFHFEMRRARAADGGSIASAEDTKQQEDVHKGKTIVDYGEDGLAIYSDGTVQEKAAPAATEPASADDSDKEGWEESFGGHTDKKKFGPSSLGLDISFHGASRGLYGIPEHASDFLLKNTVETNADGARSSVSDPYRLYNLDVFEYELDVPMTLYGSIPVLVAPNAQSTVGVFWHNPSETFVDVATAADGVKQTHWLSESGVLDLFFLVGPTPEAFFEQYTALTGRAPLPPLFAIGYHQCRWNYKNEADVDRVNAGFDEHLIPYDVLWLDIEHTDGKRYFTWDEHAFPTPRAMQERVAKVARKMVTIVDPHIKVDDKYRVHQEATRLGWYVKDEEGKDFNGWCWPGNSAYVDFTSAPARRWWSEQFRYEHYDGSTEHLYTWNDMNEPSVFNGPEVSMRKTCLSRAGVEHREWHNLYGMYMQQATMEGQLVRQLPMPPPNDAAIPVTSSTRRPFVLSRAFFAGSQRFGAIWTGDNRADWGHLRYATKMLLSMSVAGLTFVGADVGGFFGNPDAELLTRWYQAAAFQPFFRGHAHHDSNRREPWVFGEPHTSRLRAAIRERYALLPYLYTLFQHCAARGVPVMRPLWMHFPETPESFTDEDSFLLGPALLVKPITSAGVTSTDVLLPGNAATTRWYAVHDDYKLYSGGRVHQDVPAPIEYSPVFQRGGTIVPRKLRVRRSSALMRHDPVTLVVALDAERRATGELYVDDEESLAFEVDGAFTTVRLEADAQGVRARVEQQRVSSLAWVERIEIVGVGGAQRVPARVTLGERVLEAQYDATRDVLVVRKPGVLVTEPWEIRFA</sequence>
<feature type="transmembrane region" description="Helical" evidence="17">
    <location>
        <begin position="1018"/>
        <end position="1039"/>
    </location>
</feature>
<proteinExistence type="inferred from homology"/>
<evidence type="ECO:0000259" key="18">
    <source>
        <dbReference type="PROSITE" id="PS50042"/>
    </source>
</evidence>
<feature type="transmembrane region" description="Helical" evidence="17">
    <location>
        <begin position="1714"/>
        <end position="1737"/>
    </location>
</feature>
<keyword evidence="5" id="KW-0813">Transport</keyword>
<keyword evidence="20" id="KW-1185">Reference proteome</keyword>
<dbReference type="Gene3D" id="2.60.40.1760">
    <property type="entry name" value="glycosyl hydrolase (family 31)"/>
    <property type="match status" value="1"/>
</dbReference>
<feature type="compositionally biased region" description="Polar residues" evidence="16">
    <location>
        <begin position="1473"/>
        <end position="1487"/>
    </location>
</feature>
<evidence type="ECO:0000313" key="20">
    <source>
        <dbReference type="Proteomes" id="UP001209570"/>
    </source>
</evidence>
<dbReference type="Gene3D" id="1.10.287.70">
    <property type="match status" value="3"/>
</dbReference>
<dbReference type="Gene3D" id="2.60.40.1180">
    <property type="entry name" value="Golgi alpha-mannosidase II"/>
    <property type="match status" value="2"/>
</dbReference>
<dbReference type="InterPro" id="IPR013780">
    <property type="entry name" value="Glyco_hydro_b"/>
</dbReference>
<feature type="region of interest" description="Disordered" evidence="16">
    <location>
        <begin position="1387"/>
        <end position="1420"/>
    </location>
</feature>
<dbReference type="Gene3D" id="2.60.120.10">
    <property type="entry name" value="Jelly Rolls"/>
    <property type="match status" value="4"/>
</dbReference>
<dbReference type="InterPro" id="IPR048395">
    <property type="entry name" value="Glyco_hydro_31_C"/>
</dbReference>
<keyword evidence="10 17" id="KW-1133">Transmembrane helix</keyword>
<dbReference type="GO" id="GO:0030246">
    <property type="term" value="F:carbohydrate binding"/>
    <property type="evidence" value="ECO:0007669"/>
    <property type="project" value="InterPro"/>
</dbReference>
<dbReference type="InterPro" id="IPR000595">
    <property type="entry name" value="cNMP-bd_dom"/>
</dbReference>
<feature type="compositionally biased region" description="Acidic residues" evidence="16">
    <location>
        <begin position="2510"/>
        <end position="2520"/>
    </location>
</feature>
<comment type="subcellular location">
    <subcellularLocation>
        <location evidence="2">Endoplasmic reticulum</location>
    </subcellularLocation>
    <subcellularLocation>
        <location evidence="1">Membrane</location>
        <topology evidence="1">Multi-pass membrane protein</topology>
    </subcellularLocation>
</comment>
<dbReference type="InterPro" id="IPR011013">
    <property type="entry name" value="Gal_mutarotase_sf_dom"/>
</dbReference>
<feature type="transmembrane region" description="Helical" evidence="17">
    <location>
        <begin position="110"/>
        <end position="134"/>
    </location>
</feature>
<evidence type="ECO:0000256" key="3">
    <source>
        <dbReference type="ARBA" id="ARBA00004833"/>
    </source>
</evidence>
<evidence type="ECO:0000256" key="9">
    <source>
        <dbReference type="ARBA" id="ARBA00022824"/>
    </source>
</evidence>
<dbReference type="GO" id="GO:0090599">
    <property type="term" value="F:alpha-glucosidase activity"/>
    <property type="evidence" value="ECO:0007669"/>
    <property type="project" value="TreeGrafter"/>
</dbReference>
<dbReference type="Pfam" id="PF13802">
    <property type="entry name" value="Gal_mutarotas_2"/>
    <property type="match status" value="1"/>
</dbReference>
<evidence type="ECO:0000256" key="14">
    <source>
        <dbReference type="ARBA" id="ARBA00023295"/>
    </source>
</evidence>
<dbReference type="EMBL" id="JAKCXM010000465">
    <property type="protein sequence ID" value="KAJ0393755.1"/>
    <property type="molecule type" value="Genomic_DNA"/>
</dbReference>
<accession>A0AAD5LVV2</accession>
<dbReference type="Proteomes" id="UP001209570">
    <property type="component" value="Unassembled WGS sequence"/>
</dbReference>
<keyword evidence="7" id="KW-0732">Signal</keyword>
<evidence type="ECO:0000256" key="8">
    <source>
        <dbReference type="ARBA" id="ARBA00022801"/>
    </source>
</evidence>
<dbReference type="InterPro" id="IPR014710">
    <property type="entry name" value="RmlC-like_jellyroll"/>
</dbReference>
<evidence type="ECO:0000256" key="16">
    <source>
        <dbReference type="SAM" id="MobiDB-lite"/>
    </source>
</evidence>
<feature type="transmembrane region" description="Helical" evidence="17">
    <location>
        <begin position="1966"/>
        <end position="1985"/>
    </location>
</feature>
<comment type="pathway">
    <text evidence="3">Glycan metabolism; N-glycan metabolism.</text>
</comment>
<feature type="compositionally biased region" description="Basic residues" evidence="16">
    <location>
        <begin position="1492"/>
        <end position="1510"/>
    </location>
</feature>
<dbReference type="InterPro" id="IPR005821">
    <property type="entry name" value="Ion_trans_dom"/>
</dbReference>
<feature type="transmembrane region" description="Helical" evidence="17">
    <location>
        <begin position="474"/>
        <end position="496"/>
    </location>
</feature>
<dbReference type="Gene3D" id="3.20.20.80">
    <property type="entry name" value="Glycosidases"/>
    <property type="match status" value="2"/>
</dbReference>
<feature type="domain" description="Cyclic nucleotide-binding" evidence="18">
    <location>
        <begin position="215"/>
        <end position="313"/>
    </location>
</feature>
<feature type="domain" description="Cyclic nucleotide-binding" evidence="18">
    <location>
        <begin position="680"/>
        <end position="820"/>
    </location>
</feature>
<dbReference type="InterPro" id="IPR025887">
    <property type="entry name" value="Glyco_hydro_31_N_dom"/>
</dbReference>
<dbReference type="Pfam" id="PF00520">
    <property type="entry name" value="Ion_trans"/>
    <property type="match status" value="3"/>
</dbReference>
<evidence type="ECO:0000256" key="4">
    <source>
        <dbReference type="ARBA" id="ARBA00007806"/>
    </source>
</evidence>
<feature type="domain" description="Cyclic nucleotide-binding" evidence="18">
    <location>
        <begin position="1202"/>
        <end position="1302"/>
    </location>
</feature>
<feature type="region of interest" description="Disordered" evidence="16">
    <location>
        <begin position="2498"/>
        <end position="2530"/>
    </location>
</feature>
<feature type="transmembrane region" description="Helical" evidence="17">
    <location>
        <begin position="12"/>
        <end position="35"/>
    </location>
</feature>
<dbReference type="GO" id="GO:0005783">
    <property type="term" value="C:endoplasmic reticulum"/>
    <property type="evidence" value="ECO:0007669"/>
    <property type="project" value="UniProtKB-SubCell"/>
</dbReference>
<feature type="transmembrane region" description="Helical" evidence="17">
    <location>
        <begin position="1875"/>
        <end position="1902"/>
    </location>
</feature>
<feature type="domain" description="Cyclic nucleotide-binding" evidence="18">
    <location>
        <begin position="2067"/>
        <end position="2122"/>
    </location>
</feature>
<dbReference type="Pfam" id="PF21365">
    <property type="entry name" value="Glyco_hydro_31_3rd"/>
    <property type="match status" value="1"/>
</dbReference>
<keyword evidence="12 17" id="KW-0472">Membrane</keyword>
<feature type="region of interest" description="Disordered" evidence="16">
    <location>
        <begin position="1468"/>
        <end position="1518"/>
    </location>
</feature>
<comment type="similarity">
    <text evidence="4">Belongs to the glycosyl hydrolase 31 family.</text>
</comment>
<name>A0AAD5LVV2_PYTIN</name>
<feature type="transmembrane region" description="Helical" evidence="17">
    <location>
        <begin position="322"/>
        <end position="347"/>
    </location>
</feature>
<protein>
    <recommendedName>
        <fullName evidence="15">Glucosidase II subunit alpha</fullName>
    </recommendedName>
</protein>
<evidence type="ECO:0000256" key="15">
    <source>
        <dbReference type="ARBA" id="ARBA00042895"/>
    </source>
</evidence>
<feature type="compositionally biased region" description="Acidic residues" evidence="16">
    <location>
        <begin position="1625"/>
        <end position="1642"/>
    </location>
</feature>
<dbReference type="Pfam" id="PF00027">
    <property type="entry name" value="cNMP_binding"/>
    <property type="match status" value="3"/>
</dbReference>
<feature type="transmembrane region" description="Helical" evidence="17">
    <location>
        <begin position="1743"/>
        <end position="1768"/>
    </location>
</feature>
<evidence type="ECO:0000256" key="5">
    <source>
        <dbReference type="ARBA" id="ARBA00022448"/>
    </source>
</evidence>
<dbReference type="SUPFAM" id="SSF51011">
    <property type="entry name" value="Glycosyl hydrolase domain"/>
    <property type="match status" value="1"/>
</dbReference>
<evidence type="ECO:0000313" key="19">
    <source>
        <dbReference type="EMBL" id="KAJ0393755.1"/>
    </source>
</evidence>
<dbReference type="PANTHER" id="PTHR22762">
    <property type="entry name" value="ALPHA-GLUCOSIDASE"/>
    <property type="match status" value="1"/>
</dbReference>
<dbReference type="FunFam" id="1.10.287.70:FF:000566">
    <property type="entry name" value="Uncharacterized protein"/>
    <property type="match status" value="1"/>
</dbReference>
<evidence type="ECO:0000256" key="6">
    <source>
        <dbReference type="ARBA" id="ARBA00022692"/>
    </source>
</evidence>
<dbReference type="CDD" id="cd06603">
    <property type="entry name" value="GH31_GANC_GANAB_alpha"/>
    <property type="match status" value="1"/>
</dbReference>
<feature type="transmembrane region" description="Helical" evidence="17">
    <location>
        <begin position="1940"/>
        <end position="1960"/>
    </location>
</feature>
<evidence type="ECO:0000256" key="7">
    <source>
        <dbReference type="ARBA" id="ARBA00022729"/>
    </source>
</evidence>
<dbReference type="InterPro" id="IPR018490">
    <property type="entry name" value="cNMP-bd_dom_sf"/>
</dbReference>